<sequence length="147" mass="16497">MGKTSQLRLSPPAVAMAWQKMELNKNRVLNELNWTEEAIGTVGKRGNNVGEGGDGGGRGNDIIGGGEQQRFKELVANKALEGLQAEVIDMDRESMFFVDHLPQSNMSEIRYLTDDYRKVMKEFATKLEKLADELLDLFCENLGFITR</sequence>
<dbReference type="InterPro" id="IPR027443">
    <property type="entry name" value="IPNS-like_sf"/>
</dbReference>
<dbReference type="SUPFAM" id="SSF51197">
    <property type="entry name" value="Clavaminate synthase-like"/>
    <property type="match status" value="1"/>
</dbReference>
<proteinExistence type="predicted"/>
<reference evidence="1 2" key="1">
    <citation type="journal article" date="2024" name="G3 (Bethesda)">
        <title>Genome assembly of Hibiscus sabdariffa L. provides insights into metabolisms of medicinal natural products.</title>
        <authorList>
            <person name="Kim T."/>
        </authorList>
    </citation>
    <scope>NUCLEOTIDE SEQUENCE [LARGE SCALE GENOMIC DNA]</scope>
    <source>
        <strain evidence="1">TK-2024</strain>
        <tissue evidence="1">Old leaves</tissue>
    </source>
</reference>
<name>A0ABR2RVT6_9ROSI</name>
<keyword evidence="2" id="KW-1185">Reference proteome</keyword>
<evidence type="ECO:0000313" key="2">
    <source>
        <dbReference type="Proteomes" id="UP001396334"/>
    </source>
</evidence>
<organism evidence="1 2">
    <name type="scientific">Hibiscus sabdariffa</name>
    <name type="common">roselle</name>
    <dbReference type="NCBI Taxonomy" id="183260"/>
    <lineage>
        <taxon>Eukaryota</taxon>
        <taxon>Viridiplantae</taxon>
        <taxon>Streptophyta</taxon>
        <taxon>Embryophyta</taxon>
        <taxon>Tracheophyta</taxon>
        <taxon>Spermatophyta</taxon>
        <taxon>Magnoliopsida</taxon>
        <taxon>eudicotyledons</taxon>
        <taxon>Gunneridae</taxon>
        <taxon>Pentapetalae</taxon>
        <taxon>rosids</taxon>
        <taxon>malvids</taxon>
        <taxon>Malvales</taxon>
        <taxon>Malvaceae</taxon>
        <taxon>Malvoideae</taxon>
        <taxon>Hibiscus</taxon>
    </lineage>
</organism>
<dbReference type="EMBL" id="JBBPBN010000020">
    <property type="protein sequence ID" value="KAK9016913.1"/>
    <property type="molecule type" value="Genomic_DNA"/>
</dbReference>
<gene>
    <name evidence="1" type="ORF">V6N11_079405</name>
</gene>
<evidence type="ECO:0000313" key="1">
    <source>
        <dbReference type="EMBL" id="KAK9016913.1"/>
    </source>
</evidence>
<dbReference type="Proteomes" id="UP001396334">
    <property type="component" value="Unassembled WGS sequence"/>
</dbReference>
<comment type="caution">
    <text evidence="1">The sequence shown here is derived from an EMBL/GenBank/DDBJ whole genome shotgun (WGS) entry which is preliminary data.</text>
</comment>
<accession>A0ABR2RVT6</accession>
<protein>
    <submittedName>
        <fullName evidence="1">Uncharacterized protein</fullName>
    </submittedName>
</protein>
<dbReference type="Gene3D" id="2.60.120.330">
    <property type="entry name" value="B-lactam Antibiotic, Isopenicillin N Synthase, Chain"/>
    <property type="match status" value="1"/>
</dbReference>